<name>A0ABR8ZAG8_9FLAO</name>
<sequence>MKKIVFFLLCSVFFILNSCQDDEQNAVAPVPMNFSLIGKGNFYGGTYVTPQNSVITNTADWNNFLAQADATNNVSGSFTETNINFNQFMILVAVDQVQNSGGHSIDIMTAVEHPLNITVEVDKLLIGDATTVITQPYHIVKIQKSTKPVIFQ</sequence>
<evidence type="ECO:0000256" key="1">
    <source>
        <dbReference type="SAM" id="SignalP"/>
    </source>
</evidence>
<reference evidence="2 3" key="1">
    <citation type="submission" date="2020-09" db="EMBL/GenBank/DDBJ databases">
        <title>Genome seq and assembly of Chryseobacterium sp.</title>
        <authorList>
            <person name="Chhetri G."/>
        </authorList>
    </citation>
    <scope>NUCLEOTIDE SEQUENCE [LARGE SCALE GENOMIC DNA]</scope>
    <source>
        <strain evidence="2 3">GCR10</strain>
    </source>
</reference>
<evidence type="ECO:0000313" key="3">
    <source>
        <dbReference type="Proteomes" id="UP000637299"/>
    </source>
</evidence>
<feature type="chain" id="PRO_5046462456" evidence="1">
    <location>
        <begin position="21"/>
        <end position="152"/>
    </location>
</feature>
<dbReference type="RefSeq" id="WP_191735747.1">
    <property type="nucleotide sequence ID" value="NZ_JACYFS010000001.1"/>
</dbReference>
<protein>
    <submittedName>
        <fullName evidence="2">Protease complex subunit PrcB family protein</fullName>
    </submittedName>
</protein>
<comment type="caution">
    <text evidence="2">The sequence shown here is derived from an EMBL/GenBank/DDBJ whole genome shotgun (WGS) entry which is preliminary data.</text>
</comment>
<evidence type="ECO:0000313" key="2">
    <source>
        <dbReference type="EMBL" id="MBD8082079.1"/>
    </source>
</evidence>
<feature type="signal peptide" evidence="1">
    <location>
        <begin position="1"/>
        <end position="20"/>
    </location>
</feature>
<dbReference type="Proteomes" id="UP000637299">
    <property type="component" value="Unassembled WGS sequence"/>
</dbReference>
<keyword evidence="3" id="KW-1185">Reference proteome</keyword>
<accession>A0ABR8ZAG8</accession>
<dbReference type="GO" id="GO:0008233">
    <property type="term" value="F:peptidase activity"/>
    <property type="evidence" value="ECO:0007669"/>
    <property type="project" value="UniProtKB-KW"/>
</dbReference>
<organism evidence="2 3">
    <name type="scientific">Chryseobacterium caseinilyticum</name>
    <dbReference type="NCBI Taxonomy" id="2771428"/>
    <lineage>
        <taxon>Bacteria</taxon>
        <taxon>Pseudomonadati</taxon>
        <taxon>Bacteroidota</taxon>
        <taxon>Flavobacteriia</taxon>
        <taxon>Flavobacteriales</taxon>
        <taxon>Weeksellaceae</taxon>
        <taxon>Chryseobacterium group</taxon>
        <taxon>Chryseobacterium</taxon>
    </lineage>
</organism>
<dbReference type="EMBL" id="JACYFS010000001">
    <property type="protein sequence ID" value="MBD8082079.1"/>
    <property type="molecule type" value="Genomic_DNA"/>
</dbReference>
<proteinExistence type="predicted"/>
<dbReference type="GO" id="GO:0006508">
    <property type="term" value="P:proteolysis"/>
    <property type="evidence" value="ECO:0007669"/>
    <property type="project" value="UniProtKB-KW"/>
</dbReference>
<gene>
    <name evidence="2" type="ORF">IC610_06515</name>
</gene>
<keyword evidence="2" id="KW-0645">Protease</keyword>
<keyword evidence="2" id="KW-0378">Hydrolase</keyword>
<keyword evidence="1" id="KW-0732">Signal</keyword>